<comment type="caution">
    <text evidence="1">The sequence shown here is derived from an EMBL/GenBank/DDBJ whole genome shotgun (WGS) entry which is preliminary data.</text>
</comment>
<name>A0ACB9P2F2_9MYRT</name>
<dbReference type="Proteomes" id="UP001057402">
    <property type="component" value="Chromosome 7"/>
</dbReference>
<evidence type="ECO:0000313" key="1">
    <source>
        <dbReference type="EMBL" id="KAI4343169.1"/>
    </source>
</evidence>
<proteinExistence type="predicted"/>
<reference evidence="2" key="1">
    <citation type="journal article" date="2023" name="Front. Plant Sci.">
        <title>Chromosomal-level genome assembly of Melastoma candidum provides insights into trichome evolution.</title>
        <authorList>
            <person name="Zhong Y."/>
            <person name="Wu W."/>
            <person name="Sun C."/>
            <person name="Zou P."/>
            <person name="Liu Y."/>
            <person name="Dai S."/>
            <person name="Zhou R."/>
        </authorList>
    </citation>
    <scope>NUCLEOTIDE SEQUENCE [LARGE SCALE GENOMIC DNA]</scope>
</reference>
<protein>
    <submittedName>
        <fullName evidence="1">Uncharacterized protein</fullName>
    </submittedName>
</protein>
<dbReference type="EMBL" id="CM042886">
    <property type="protein sequence ID" value="KAI4343169.1"/>
    <property type="molecule type" value="Genomic_DNA"/>
</dbReference>
<evidence type="ECO:0000313" key="2">
    <source>
        <dbReference type="Proteomes" id="UP001057402"/>
    </source>
</evidence>
<sequence length="1124" mass="123095">MKGKSQRLQNSDPPDDWVDGSWTVDCICGVNFDDGEEMVNCDECGVWVHTRCYRYVKSQESFACDKCKSEGVDGNDSEETEVAQLLVELPTKTIRREASYGNSVGVPSKRPFRLWAEMPMEEKVHVQGIPGGDPVLFSGLSSVFSPQLWKCAGYVPKKFNFQYREFPCWDDDCKDKVANVDEDNDNAVDRGAGVLFSLSKESGKVDPGRSLAGLRSKDEEVNYESKGHLKESKKWEAADIDVRCSLNGVKKNRTLLRPIVIHTGKRKKEEPGAPKDLMGKKKARIADNDIDAKRRSLQSSKTVFSTTSDAKQLEFCEDRRPKSFKTDIGSVKNRNLRDSVPLESVSCGPADPGSSELLGKPLESLGVIRLKGSLSAKSEDPQRKLSSLGGTKVLSSSNHHPDPVVVPKMILGENVPSERPDGSSSGRVRKVPEDDSAGPGHKITVDPTGPDFSSNDPAMVMQHNVKTELSPDDVKRADNIPSAYHTLESPAHLSNDSTEFQTNNDKTPQNLNYVDVDRSCLVSGVVKSSGTALTMEAVTECRVNTGDELSGVLCEQKQEVDGSEGTVEAQEIVLESNDAFVTAKGLFKPVAIAPSEALKSNHKSVACEKADSSHQNSAVMATQVDNVKPLDYGKNCSVMKKTAGPDRSQTAKSEPAIGDVSVSDGRQDSLRKSAKDRPSTPSASKGSPSSRTFSTPFSKRTANDAKDSITSSSKSSSSQNAAVSSGSGESAGTVRNQNASHAQSKVTPPGLPQRGGKHHAHPPPSSSSKLNNALSDEELALLLHQELNSSPRVPRVPRVRHAGSYAQLASQATPCLLVKRASSSGSKDQNLPPRRKNKDMLKDGVHSTRVFDADTNSPDQRKQDTVHRGDRSRRDANGTTDPSKRKNPSLKVGRSSGPSSSTEAENNKFSLHRSRESDSDDDSETAEDKTHRTLPELLDEIMSKGKRMTCDELYNAVLPHWHNLRKQNGERYAYSSPSQAALDCLRNRPDWARLVDRGPKTISVKKRRLDTVDSDDNEDGKPRTTRETESRSLESQHEEFPKGKRKARKRRRLALQGRGVKDLRNRRKLSRFNEEEEEEEEAYSESSEEENAFSEDEMEEEEEGKGGGSGGSEASISSDATEKS</sequence>
<organism evidence="1 2">
    <name type="scientific">Melastoma candidum</name>
    <dbReference type="NCBI Taxonomy" id="119954"/>
    <lineage>
        <taxon>Eukaryota</taxon>
        <taxon>Viridiplantae</taxon>
        <taxon>Streptophyta</taxon>
        <taxon>Embryophyta</taxon>
        <taxon>Tracheophyta</taxon>
        <taxon>Spermatophyta</taxon>
        <taxon>Magnoliopsida</taxon>
        <taxon>eudicotyledons</taxon>
        <taxon>Gunneridae</taxon>
        <taxon>Pentapetalae</taxon>
        <taxon>rosids</taxon>
        <taxon>malvids</taxon>
        <taxon>Myrtales</taxon>
        <taxon>Melastomataceae</taxon>
        <taxon>Melastomatoideae</taxon>
        <taxon>Melastomateae</taxon>
        <taxon>Melastoma</taxon>
    </lineage>
</organism>
<accession>A0ACB9P2F2</accession>
<keyword evidence="2" id="KW-1185">Reference proteome</keyword>
<gene>
    <name evidence="1" type="ORF">MLD38_027703</name>
</gene>